<dbReference type="AlphaFoldDB" id="A0A8J7M7H1"/>
<evidence type="ECO:0000256" key="2">
    <source>
        <dbReference type="ARBA" id="ARBA00005992"/>
    </source>
</evidence>
<dbReference type="CDD" id="cd16913">
    <property type="entry name" value="YkuD_like"/>
    <property type="match status" value="1"/>
</dbReference>
<dbReference type="GO" id="GO:0016740">
    <property type="term" value="F:transferase activity"/>
    <property type="evidence" value="ECO:0007669"/>
    <property type="project" value="UniProtKB-KW"/>
</dbReference>
<dbReference type="Proteomes" id="UP000655420">
    <property type="component" value="Unassembled WGS sequence"/>
</dbReference>
<dbReference type="GO" id="GO:0071555">
    <property type="term" value="P:cell wall organization"/>
    <property type="evidence" value="ECO:0007669"/>
    <property type="project" value="UniProtKB-UniRule"/>
</dbReference>
<dbReference type="GO" id="GO:0009252">
    <property type="term" value="P:peptidoglycan biosynthetic process"/>
    <property type="evidence" value="ECO:0007669"/>
    <property type="project" value="UniProtKB-UniPathway"/>
</dbReference>
<keyword evidence="6 7" id="KW-0961">Cell wall biogenesis/degradation</keyword>
<dbReference type="InterPro" id="IPR005490">
    <property type="entry name" value="LD_TPept_cat_dom"/>
</dbReference>
<evidence type="ECO:0000256" key="7">
    <source>
        <dbReference type="PROSITE-ProRule" id="PRU01373"/>
    </source>
</evidence>
<feature type="active site" description="Nucleophile" evidence="7">
    <location>
        <position position="129"/>
    </location>
</feature>
<sequence length="158" mass="17661">MGRRVPCSVGRGGILPAAWKREGDLTSPEGAWRITGLYWRADRMVCPRTMLAAFPLGPRQGWAEDPRDPAYNRPIRHPHGFPADRMARGDPLYDICAITDHNSAPVVPGAGSAIFVHLWRKPRHPTAGCIAFRRADLEWILRRWGPGSRLVIRPRGGL</sequence>
<keyword evidence="10" id="KW-1185">Reference proteome</keyword>
<organism evidence="9 10">
    <name type="scientific">Thermohalobaculum xanthum</name>
    <dbReference type="NCBI Taxonomy" id="2753746"/>
    <lineage>
        <taxon>Bacteria</taxon>
        <taxon>Pseudomonadati</taxon>
        <taxon>Pseudomonadota</taxon>
        <taxon>Alphaproteobacteria</taxon>
        <taxon>Rhodobacterales</taxon>
        <taxon>Paracoccaceae</taxon>
        <taxon>Thermohalobaculum</taxon>
    </lineage>
</organism>
<keyword evidence="4 7" id="KW-0133">Cell shape</keyword>
<accession>A0A8J7M7H1</accession>
<dbReference type="EMBL" id="JAEHHL010000004">
    <property type="protein sequence ID" value="MBK0399120.1"/>
    <property type="molecule type" value="Genomic_DNA"/>
</dbReference>
<dbReference type="GO" id="GO:0008360">
    <property type="term" value="P:regulation of cell shape"/>
    <property type="evidence" value="ECO:0007669"/>
    <property type="project" value="UniProtKB-UniRule"/>
</dbReference>
<evidence type="ECO:0000259" key="8">
    <source>
        <dbReference type="PROSITE" id="PS52029"/>
    </source>
</evidence>
<comment type="similarity">
    <text evidence="2">Belongs to the YkuD family.</text>
</comment>
<evidence type="ECO:0000313" key="10">
    <source>
        <dbReference type="Proteomes" id="UP000655420"/>
    </source>
</evidence>
<evidence type="ECO:0000256" key="5">
    <source>
        <dbReference type="ARBA" id="ARBA00022984"/>
    </source>
</evidence>
<dbReference type="InterPro" id="IPR038063">
    <property type="entry name" value="Transpep_catalytic_dom"/>
</dbReference>
<dbReference type="PANTHER" id="PTHR38589:SF1">
    <property type="entry name" value="BLR0621 PROTEIN"/>
    <property type="match status" value="1"/>
</dbReference>
<name>A0A8J7M7H1_9RHOB</name>
<evidence type="ECO:0000256" key="3">
    <source>
        <dbReference type="ARBA" id="ARBA00022679"/>
    </source>
</evidence>
<dbReference type="Pfam" id="PF03734">
    <property type="entry name" value="YkuD"/>
    <property type="match status" value="1"/>
</dbReference>
<feature type="domain" description="L,D-TPase catalytic" evidence="8">
    <location>
        <begin position="1"/>
        <end position="153"/>
    </location>
</feature>
<evidence type="ECO:0000256" key="1">
    <source>
        <dbReference type="ARBA" id="ARBA00004752"/>
    </source>
</evidence>
<reference evidence="9" key="1">
    <citation type="submission" date="2020-12" db="EMBL/GenBank/DDBJ databases">
        <title>Bacterial taxonomy.</title>
        <authorList>
            <person name="Pan X."/>
        </authorList>
    </citation>
    <scope>NUCLEOTIDE SEQUENCE</scope>
    <source>
        <strain evidence="9">M0105</strain>
    </source>
</reference>
<dbReference type="GO" id="GO:0004180">
    <property type="term" value="F:carboxypeptidase activity"/>
    <property type="evidence" value="ECO:0007669"/>
    <property type="project" value="UniProtKB-ARBA"/>
</dbReference>
<dbReference type="PANTHER" id="PTHR38589">
    <property type="entry name" value="BLR0621 PROTEIN"/>
    <property type="match status" value="1"/>
</dbReference>
<dbReference type="PROSITE" id="PS52029">
    <property type="entry name" value="LD_TPASE"/>
    <property type="match status" value="1"/>
</dbReference>
<dbReference type="UniPathway" id="UPA00219"/>
<comment type="caution">
    <text evidence="9">The sequence shown here is derived from an EMBL/GenBank/DDBJ whole genome shotgun (WGS) entry which is preliminary data.</text>
</comment>
<dbReference type="SUPFAM" id="SSF141523">
    <property type="entry name" value="L,D-transpeptidase catalytic domain-like"/>
    <property type="match status" value="1"/>
</dbReference>
<evidence type="ECO:0000313" key="9">
    <source>
        <dbReference type="EMBL" id="MBK0399120.1"/>
    </source>
</evidence>
<evidence type="ECO:0000256" key="4">
    <source>
        <dbReference type="ARBA" id="ARBA00022960"/>
    </source>
</evidence>
<proteinExistence type="inferred from homology"/>
<gene>
    <name evidence="9" type="ORF">H0I76_07960</name>
</gene>
<comment type="pathway">
    <text evidence="1 7">Cell wall biogenesis; peptidoglycan biosynthesis.</text>
</comment>
<evidence type="ECO:0000256" key="6">
    <source>
        <dbReference type="ARBA" id="ARBA00023316"/>
    </source>
</evidence>
<protein>
    <submittedName>
        <fullName evidence="9">L,D-transpeptidase family protein</fullName>
    </submittedName>
</protein>
<keyword evidence="3" id="KW-0808">Transferase</keyword>
<keyword evidence="5 7" id="KW-0573">Peptidoglycan synthesis</keyword>
<feature type="active site" description="Proton donor/acceptor" evidence="7">
    <location>
        <position position="117"/>
    </location>
</feature>